<dbReference type="InterPro" id="IPR003477">
    <property type="entry name" value="PemK-like"/>
</dbReference>
<dbReference type="SUPFAM" id="SSF50118">
    <property type="entry name" value="Cell growth inhibitor/plasmid maintenance toxic component"/>
    <property type="match status" value="1"/>
</dbReference>
<dbReference type="Gene3D" id="2.30.30.110">
    <property type="match status" value="1"/>
</dbReference>
<keyword evidence="4" id="KW-1185">Reference proteome</keyword>
<keyword evidence="2" id="KW-1277">Toxin-antitoxin system</keyword>
<gene>
    <name evidence="3" type="ORF">H6G05_05390</name>
</gene>
<protein>
    <submittedName>
        <fullName evidence="3">Type II toxin-antitoxin system PemK/MazF family toxin</fullName>
    </submittedName>
</protein>
<comment type="caution">
    <text evidence="3">The sequence shown here is derived from an EMBL/GenBank/DDBJ whole genome shotgun (WGS) entry which is preliminary data.</text>
</comment>
<reference evidence="3 4" key="1">
    <citation type="journal article" date="2020" name="ISME J.">
        <title>Comparative genomics reveals insights into cyanobacterial evolution and habitat adaptation.</title>
        <authorList>
            <person name="Chen M.Y."/>
            <person name="Teng W.K."/>
            <person name="Zhao L."/>
            <person name="Hu C.X."/>
            <person name="Zhou Y.K."/>
            <person name="Han B.P."/>
            <person name="Song L.R."/>
            <person name="Shu W.S."/>
        </authorList>
    </citation>
    <scope>NUCLEOTIDE SEQUENCE [LARGE SCALE GENOMIC DNA]</scope>
    <source>
        <strain evidence="3 4">FACHB-1050</strain>
    </source>
</reference>
<proteinExistence type="inferred from homology"/>
<dbReference type="Proteomes" id="UP000618445">
    <property type="component" value="Unassembled WGS sequence"/>
</dbReference>
<comment type="similarity">
    <text evidence="1">Belongs to the PemK/MazF family.</text>
</comment>
<dbReference type="EMBL" id="JACJQY010000005">
    <property type="protein sequence ID" value="MBD2316279.1"/>
    <property type="molecule type" value="Genomic_DNA"/>
</dbReference>
<dbReference type="RefSeq" id="WP_190576986.1">
    <property type="nucleotide sequence ID" value="NZ_CAWPQU010000045.1"/>
</dbReference>
<evidence type="ECO:0000256" key="2">
    <source>
        <dbReference type="ARBA" id="ARBA00022649"/>
    </source>
</evidence>
<dbReference type="Pfam" id="PF02452">
    <property type="entry name" value="PemK_toxin"/>
    <property type="match status" value="1"/>
</dbReference>
<accession>A0ABR8C669</accession>
<sequence>MNKGDIVLVPFPFTDLSQTKLRPAIVLWADSRNNDVTLCFISSQGVENLNEGEFRLNPTDEEFQGTGLKVASKVRVTRIATIERGLIARRLGKLGNRQTQQLNLALINAFKL</sequence>
<dbReference type="InterPro" id="IPR011067">
    <property type="entry name" value="Plasmid_toxin/cell-grow_inhib"/>
</dbReference>
<organism evidence="3 4">
    <name type="scientific">Phormidium tenue FACHB-1050</name>
    <dbReference type="NCBI Taxonomy" id="2692857"/>
    <lineage>
        <taxon>Bacteria</taxon>
        <taxon>Bacillati</taxon>
        <taxon>Cyanobacteriota</taxon>
        <taxon>Cyanophyceae</taxon>
        <taxon>Oscillatoriophycideae</taxon>
        <taxon>Oscillatoriales</taxon>
        <taxon>Oscillatoriaceae</taxon>
        <taxon>Phormidium</taxon>
    </lineage>
</organism>
<name>A0ABR8C669_9CYAN</name>
<evidence type="ECO:0000256" key="1">
    <source>
        <dbReference type="ARBA" id="ARBA00007521"/>
    </source>
</evidence>
<evidence type="ECO:0000313" key="4">
    <source>
        <dbReference type="Proteomes" id="UP000618445"/>
    </source>
</evidence>
<evidence type="ECO:0000313" key="3">
    <source>
        <dbReference type="EMBL" id="MBD2316279.1"/>
    </source>
</evidence>